<sequence>MRFEAVFLGYFVSLGMTGALQAPIPGYGVEELEWEVEVTPGGEMVKANGTVEQVVAHLKTLNPNFDDDYAVQEGRNLTDLEFTAPTAPTGNVSKRYEIESYFCHGRWAWCESTYVRNGVDYLNNVRGSPVNGPGPGNCGRVSCSWHAAIWWCNDNKESKTLGDFRDIADGASHIERHCSELAYRPGGIPVIVTSGQVFYKDHWNVIVRYDSDNC</sequence>
<dbReference type="Proteomes" id="UP001301769">
    <property type="component" value="Unassembled WGS sequence"/>
</dbReference>
<organism evidence="2 3">
    <name type="scientific">Rhypophila decipiens</name>
    <dbReference type="NCBI Taxonomy" id="261697"/>
    <lineage>
        <taxon>Eukaryota</taxon>
        <taxon>Fungi</taxon>
        <taxon>Dikarya</taxon>
        <taxon>Ascomycota</taxon>
        <taxon>Pezizomycotina</taxon>
        <taxon>Sordariomycetes</taxon>
        <taxon>Sordariomycetidae</taxon>
        <taxon>Sordariales</taxon>
        <taxon>Naviculisporaceae</taxon>
        <taxon>Rhypophila</taxon>
    </lineage>
</organism>
<gene>
    <name evidence="2" type="ORF">QBC37DRAFT_400133</name>
</gene>
<dbReference type="PANTHER" id="PTHR35605">
    <property type="entry name" value="ECP2 EFFECTOR PROTEIN DOMAIN-CONTAINING PROTEIN-RELATED"/>
    <property type="match status" value="1"/>
</dbReference>
<feature type="chain" id="PRO_5043052808" evidence="1">
    <location>
        <begin position="20"/>
        <end position="214"/>
    </location>
</feature>
<dbReference type="EMBL" id="MU858102">
    <property type="protein sequence ID" value="KAK4213894.1"/>
    <property type="molecule type" value="Genomic_DNA"/>
</dbReference>
<reference evidence="2" key="1">
    <citation type="journal article" date="2023" name="Mol. Phylogenet. Evol.">
        <title>Genome-scale phylogeny and comparative genomics of the fungal order Sordariales.</title>
        <authorList>
            <person name="Hensen N."/>
            <person name="Bonometti L."/>
            <person name="Westerberg I."/>
            <person name="Brannstrom I.O."/>
            <person name="Guillou S."/>
            <person name="Cros-Aarteil S."/>
            <person name="Calhoun S."/>
            <person name="Haridas S."/>
            <person name="Kuo A."/>
            <person name="Mondo S."/>
            <person name="Pangilinan J."/>
            <person name="Riley R."/>
            <person name="LaButti K."/>
            <person name="Andreopoulos B."/>
            <person name="Lipzen A."/>
            <person name="Chen C."/>
            <person name="Yan M."/>
            <person name="Daum C."/>
            <person name="Ng V."/>
            <person name="Clum A."/>
            <person name="Steindorff A."/>
            <person name="Ohm R.A."/>
            <person name="Martin F."/>
            <person name="Silar P."/>
            <person name="Natvig D.O."/>
            <person name="Lalanne C."/>
            <person name="Gautier V."/>
            <person name="Ament-Velasquez S.L."/>
            <person name="Kruys A."/>
            <person name="Hutchinson M.I."/>
            <person name="Powell A.J."/>
            <person name="Barry K."/>
            <person name="Miller A.N."/>
            <person name="Grigoriev I.V."/>
            <person name="Debuchy R."/>
            <person name="Gladieux P."/>
            <person name="Hiltunen Thoren M."/>
            <person name="Johannesson H."/>
        </authorList>
    </citation>
    <scope>NUCLEOTIDE SEQUENCE</scope>
    <source>
        <strain evidence="2">PSN293</strain>
    </source>
</reference>
<comment type="caution">
    <text evidence="2">The sequence shown here is derived from an EMBL/GenBank/DDBJ whole genome shotgun (WGS) entry which is preliminary data.</text>
</comment>
<keyword evidence="1" id="KW-0732">Signal</keyword>
<evidence type="ECO:0000313" key="2">
    <source>
        <dbReference type="EMBL" id="KAK4213894.1"/>
    </source>
</evidence>
<accession>A0AAN7B865</accession>
<keyword evidence="3" id="KW-1185">Reference proteome</keyword>
<name>A0AAN7B865_9PEZI</name>
<dbReference type="PANTHER" id="PTHR35605:SF1">
    <property type="entry name" value="ECP2 EFFECTOR PROTEIN DOMAIN-CONTAINING PROTEIN-RELATED"/>
    <property type="match status" value="1"/>
</dbReference>
<proteinExistence type="predicted"/>
<dbReference type="AlphaFoldDB" id="A0AAN7B865"/>
<protein>
    <submittedName>
        <fullName evidence="2">Uncharacterized protein</fullName>
    </submittedName>
</protein>
<evidence type="ECO:0000313" key="3">
    <source>
        <dbReference type="Proteomes" id="UP001301769"/>
    </source>
</evidence>
<feature type="signal peptide" evidence="1">
    <location>
        <begin position="1"/>
        <end position="19"/>
    </location>
</feature>
<evidence type="ECO:0000256" key="1">
    <source>
        <dbReference type="SAM" id="SignalP"/>
    </source>
</evidence>
<reference evidence="2" key="2">
    <citation type="submission" date="2023-05" db="EMBL/GenBank/DDBJ databases">
        <authorList>
            <consortium name="Lawrence Berkeley National Laboratory"/>
            <person name="Steindorff A."/>
            <person name="Hensen N."/>
            <person name="Bonometti L."/>
            <person name="Westerberg I."/>
            <person name="Brannstrom I.O."/>
            <person name="Guillou S."/>
            <person name="Cros-Aarteil S."/>
            <person name="Calhoun S."/>
            <person name="Haridas S."/>
            <person name="Kuo A."/>
            <person name="Mondo S."/>
            <person name="Pangilinan J."/>
            <person name="Riley R."/>
            <person name="Labutti K."/>
            <person name="Andreopoulos B."/>
            <person name="Lipzen A."/>
            <person name="Chen C."/>
            <person name="Yanf M."/>
            <person name="Daum C."/>
            <person name="Ng V."/>
            <person name="Clum A."/>
            <person name="Ohm R."/>
            <person name="Martin F."/>
            <person name="Silar P."/>
            <person name="Natvig D."/>
            <person name="Lalanne C."/>
            <person name="Gautier V."/>
            <person name="Ament-Velasquez S.L."/>
            <person name="Kruys A."/>
            <person name="Hutchinson M.I."/>
            <person name="Powell A.J."/>
            <person name="Barry K."/>
            <person name="Miller A.N."/>
            <person name="Grigoriev I.V."/>
            <person name="Debuchy R."/>
            <person name="Gladieux P."/>
            <person name="Thoren M.H."/>
            <person name="Johannesson H."/>
        </authorList>
    </citation>
    <scope>NUCLEOTIDE SEQUENCE</scope>
    <source>
        <strain evidence="2">PSN293</strain>
    </source>
</reference>